<dbReference type="AlphaFoldDB" id="W0F7K6"/>
<dbReference type="OrthoDB" id="674482at2"/>
<evidence type="ECO:0000313" key="2">
    <source>
        <dbReference type="Proteomes" id="UP000003586"/>
    </source>
</evidence>
<dbReference type="KEGG" id="nso:NIASO_07605"/>
<sequence>MTKPIIRSLADLEAEKERLKASLKQRKENLGHSFAAIKDELSPIVKVAKTTRSIFTADSEFPLLGLGVEQLTNLIVKKGILRKAGWLPRLVAPVLIKKLSTYLIALKASDNITASMHHFADKLRDVNFKAADVPYPKNKGSKKESVMAVKKKAR</sequence>
<proteinExistence type="predicted"/>
<dbReference type="HOGENOM" id="CLU_1702383_0_0_10"/>
<organism evidence="1 2">
    <name type="scientific">Niabella soli DSM 19437</name>
    <dbReference type="NCBI Taxonomy" id="929713"/>
    <lineage>
        <taxon>Bacteria</taxon>
        <taxon>Pseudomonadati</taxon>
        <taxon>Bacteroidota</taxon>
        <taxon>Chitinophagia</taxon>
        <taxon>Chitinophagales</taxon>
        <taxon>Chitinophagaceae</taxon>
        <taxon>Niabella</taxon>
    </lineage>
</organism>
<dbReference type="RefSeq" id="WP_008584884.1">
    <property type="nucleotide sequence ID" value="NZ_CP007035.1"/>
</dbReference>
<dbReference type="eggNOG" id="ENOG502ZQDM">
    <property type="taxonomic scope" value="Bacteria"/>
</dbReference>
<evidence type="ECO:0000313" key="1">
    <source>
        <dbReference type="EMBL" id="AHF17444.1"/>
    </source>
</evidence>
<protein>
    <submittedName>
        <fullName evidence="1">Uncharacterized protein</fullName>
    </submittedName>
</protein>
<dbReference type="EMBL" id="CP007035">
    <property type="protein sequence ID" value="AHF17444.1"/>
    <property type="molecule type" value="Genomic_DNA"/>
</dbReference>
<reference evidence="1 2" key="1">
    <citation type="submission" date="2013-12" db="EMBL/GenBank/DDBJ databases">
        <authorList>
            <consortium name="DOE Joint Genome Institute"/>
            <person name="Eisen J."/>
            <person name="Huntemann M."/>
            <person name="Han J."/>
            <person name="Chen A."/>
            <person name="Kyrpides N."/>
            <person name="Mavromatis K."/>
            <person name="Markowitz V."/>
            <person name="Palaniappan K."/>
            <person name="Ivanova N."/>
            <person name="Schaumberg A."/>
            <person name="Pati A."/>
            <person name="Liolios K."/>
            <person name="Nordberg H.P."/>
            <person name="Cantor M.N."/>
            <person name="Hua S.X."/>
            <person name="Woyke T."/>
        </authorList>
    </citation>
    <scope>NUCLEOTIDE SEQUENCE [LARGE SCALE GENOMIC DNA]</scope>
    <source>
        <strain evidence="2">DSM 19437</strain>
    </source>
</reference>
<name>W0F7K6_9BACT</name>
<keyword evidence="2" id="KW-1185">Reference proteome</keyword>
<dbReference type="Proteomes" id="UP000003586">
    <property type="component" value="Chromosome"/>
</dbReference>
<gene>
    <name evidence="1" type="ORF">NIASO_07605</name>
</gene>
<dbReference type="STRING" id="929713.NIASO_07605"/>
<accession>W0F7K6</accession>